<accession>A0A2A5AHD5</accession>
<dbReference type="Proteomes" id="UP000218327">
    <property type="component" value="Unassembled WGS sequence"/>
</dbReference>
<dbReference type="EMBL" id="NVVJ01000101">
    <property type="protein sequence ID" value="PCJ18266.1"/>
    <property type="molecule type" value="Genomic_DNA"/>
</dbReference>
<proteinExistence type="predicted"/>
<name>A0A2A5AHD5_9GAMM</name>
<evidence type="ECO:0000313" key="2">
    <source>
        <dbReference type="EMBL" id="PCJ18266.1"/>
    </source>
</evidence>
<evidence type="ECO:0000256" key="1">
    <source>
        <dbReference type="SAM" id="MobiDB-lite"/>
    </source>
</evidence>
<feature type="region of interest" description="Disordered" evidence="1">
    <location>
        <begin position="153"/>
        <end position="184"/>
    </location>
</feature>
<dbReference type="AlphaFoldDB" id="A0A2A5AHD5"/>
<evidence type="ECO:0000313" key="3">
    <source>
        <dbReference type="Proteomes" id="UP000218327"/>
    </source>
</evidence>
<gene>
    <name evidence="2" type="ORF">COA96_16735</name>
</gene>
<organism evidence="2 3">
    <name type="scientific">SAR86 cluster bacterium</name>
    <dbReference type="NCBI Taxonomy" id="2030880"/>
    <lineage>
        <taxon>Bacteria</taxon>
        <taxon>Pseudomonadati</taxon>
        <taxon>Pseudomonadota</taxon>
        <taxon>Gammaproteobacteria</taxon>
        <taxon>SAR86 cluster</taxon>
    </lineage>
</organism>
<protein>
    <submittedName>
        <fullName evidence="2">Uncharacterized protein</fullName>
    </submittedName>
</protein>
<sequence length="184" mass="20076">MSGIPKDTAKMQALAGLKRYKDVPVAEGVSVRVYPLRFSIAPDFIGVVIKLMQNMAMMIPIMEVFEDSIEAGIAQLKEKAEVLTNAIQSIDPSVLKDVQAVLNEHVDIELNDPSVTHDIVPPLLIAMIEQTFEDGRLNGWSDVGKQLMEMMPEEETEDKTNVTSAPSTKSLVEAIPADVAAPSD</sequence>
<reference evidence="3" key="1">
    <citation type="submission" date="2017-08" db="EMBL/GenBank/DDBJ databases">
        <title>A dynamic microbial community with high functional redundancy inhabits the cold, oxic subseafloor aquifer.</title>
        <authorList>
            <person name="Tully B.J."/>
            <person name="Wheat C.G."/>
            <person name="Glazer B.T."/>
            <person name="Huber J.A."/>
        </authorList>
    </citation>
    <scope>NUCLEOTIDE SEQUENCE [LARGE SCALE GENOMIC DNA]</scope>
</reference>
<feature type="compositionally biased region" description="Polar residues" evidence="1">
    <location>
        <begin position="161"/>
        <end position="170"/>
    </location>
</feature>
<comment type="caution">
    <text evidence="2">The sequence shown here is derived from an EMBL/GenBank/DDBJ whole genome shotgun (WGS) entry which is preliminary data.</text>
</comment>